<sequence>MTSHLQRTPRVTSGTPSLTFSYTLTSSSSSSSAPLAAGGWCAVDEVAEHQRGAAGARGGRTPTPRELRSRSALKQLKRSAMTDSDSTGHLHAGTGSIDPGTRPERGLARSAAFRTMLE</sequence>
<accession>A0AAV7LVT1</accession>
<evidence type="ECO:0000313" key="2">
    <source>
        <dbReference type="EMBL" id="KAJ1095661.1"/>
    </source>
</evidence>
<proteinExistence type="predicted"/>
<dbReference type="AlphaFoldDB" id="A0AAV7LVT1"/>
<comment type="caution">
    <text evidence="2">The sequence shown here is derived from an EMBL/GenBank/DDBJ whole genome shotgun (WGS) entry which is preliminary data.</text>
</comment>
<organism evidence="2 3">
    <name type="scientific">Pleurodeles waltl</name>
    <name type="common">Iberian ribbed newt</name>
    <dbReference type="NCBI Taxonomy" id="8319"/>
    <lineage>
        <taxon>Eukaryota</taxon>
        <taxon>Metazoa</taxon>
        <taxon>Chordata</taxon>
        <taxon>Craniata</taxon>
        <taxon>Vertebrata</taxon>
        <taxon>Euteleostomi</taxon>
        <taxon>Amphibia</taxon>
        <taxon>Batrachia</taxon>
        <taxon>Caudata</taxon>
        <taxon>Salamandroidea</taxon>
        <taxon>Salamandridae</taxon>
        <taxon>Pleurodelinae</taxon>
        <taxon>Pleurodeles</taxon>
    </lineage>
</organism>
<protein>
    <submittedName>
        <fullName evidence="2">Uncharacterized protein</fullName>
    </submittedName>
</protein>
<feature type="region of interest" description="Disordered" evidence="1">
    <location>
        <begin position="50"/>
        <end position="69"/>
    </location>
</feature>
<feature type="region of interest" description="Disordered" evidence="1">
    <location>
        <begin position="76"/>
        <end position="118"/>
    </location>
</feature>
<dbReference type="EMBL" id="JANPWB010000014">
    <property type="protein sequence ID" value="KAJ1095661.1"/>
    <property type="molecule type" value="Genomic_DNA"/>
</dbReference>
<gene>
    <name evidence="2" type="ORF">NDU88_000820</name>
</gene>
<dbReference type="Proteomes" id="UP001066276">
    <property type="component" value="Chromosome 10"/>
</dbReference>
<keyword evidence="3" id="KW-1185">Reference proteome</keyword>
<name>A0AAV7LVT1_PLEWA</name>
<evidence type="ECO:0000256" key="1">
    <source>
        <dbReference type="SAM" id="MobiDB-lite"/>
    </source>
</evidence>
<evidence type="ECO:0000313" key="3">
    <source>
        <dbReference type="Proteomes" id="UP001066276"/>
    </source>
</evidence>
<reference evidence="2" key="1">
    <citation type="journal article" date="2022" name="bioRxiv">
        <title>Sequencing and chromosome-scale assembly of the giantPleurodeles waltlgenome.</title>
        <authorList>
            <person name="Brown T."/>
            <person name="Elewa A."/>
            <person name="Iarovenko S."/>
            <person name="Subramanian E."/>
            <person name="Araus A.J."/>
            <person name="Petzold A."/>
            <person name="Susuki M."/>
            <person name="Suzuki K.-i.T."/>
            <person name="Hayashi T."/>
            <person name="Toyoda A."/>
            <person name="Oliveira C."/>
            <person name="Osipova E."/>
            <person name="Leigh N.D."/>
            <person name="Simon A."/>
            <person name="Yun M.H."/>
        </authorList>
    </citation>
    <scope>NUCLEOTIDE SEQUENCE</scope>
    <source>
        <strain evidence="2">20211129_DDA</strain>
        <tissue evidence="2">Liver</tissue>
    </source>
</reference>